<dbReference type="PROSITE" id="PS50297">
    <property type="entry name" value="ANK_REP_REGION"/>
    <property type="match status" value="1"/>
</dbReference>
<dbReference type="GO" id="GO:0006952">
    <property type="term" value="P:defense response"/>
    <property type="evidence" value="ECO:0007669"/>
    <property type="project" value="UniProtKB-KW"/>
</dbReference>
<comment type="caution">
    <text evidence="5">Lacks conserved residue(s) required for the propagation of feature annotation.</text>
</comment>
<keyword evidence="5" id="KW-0862">Zinc</keyword>
<dbReference type="CDD" id="cd18310">
    <property type="entry name" value="BTB_POZ_NPR_plant"/>
    <property type="match status" value="1"/>
</dbReference>
<dbReference type="SUPFAM" id="SSF54695">
    <property type="entry name" value="POZ domain"/>
    <property type="match status" value="1"/>
</dbReference>
<evidence type="ECO:0000259" key="6">
    <source>
        <dbReference type="PROSITE" id="PS50097"/>
    </source>
</evidence>
<evidence type="ECO:0000313" key="9">
    <source>
        <dbReference type="Proteomes" id="UP001632038"/>
    </source>
</evidence>
<comment type="similarity">
    <text evidence="3">Belongs to the plant 'ANKYRIN-BTB/POZ' family. 'NPR1-like' subfamily.</text>
</comment>
<keyword evidence="2" id="KW-0611">Plant defense</keyword>
<dbReference type="PANTHER" id="PTHR46475">
    <property type="entry name" value="REGULATORY PROTEIN NPR3"/>
    <property type="match status" value="1"/>
</dbReference>
<dbReference type="AlphaFoldDB" id="A0ABD3BD72"/>
<keyword evidence="5" id="KW-0479">Metal-binding</keyword>
<dbReference type="SMART" id="SM00225">
    <property type="entry name" value="BTB"/>
    <property type="match status" value="1"/>
</dbReference>
<gene>
    <name evidence="8" type="ORF">CASFOL_040989</name>
</gene>
<dbReference type="Pfam" id="PF00651">
    <property type="entry name" value="BTB"/>
    <property type="match status" value="1"/>
</dbReference>
<dbReference type="InterPro" id="IPR011333">
    <property type="entry name" value="SKP1/BTB/POZ_sf"/>
</dbReference>
<dbReference type="InterPro" id="IPR036770">
    <property type="entry name" value="Ankyrin_rpt-contain_sf"/>
</dbReference>
<accession>A0ABD3BD72</accession>
<dbReference type="EMBL" id="JAVIJP010000100">
    <property type="protein sequence ID" value="KAL3615328.1"/>
    <property type="molecule type" value="Genomic_DNA"/>
</dbReference>
<dbReference type="GO" id="GO:0008270">
    <property type="term" value="F:zinc ion binding"/>
    <property type="evidence" value="ECO:0007669"/>
    <property type="project" value="UniProtKB-KW"/>
</dbReference>
<feature type="repeat" description="ANK" evidence="4">
    <location>
        <begin position="320"/>
        <end position="345"/>
    </location>
</feature>
<dbReference type="Pfam" id="PF12313">
    <property type="entry name" value="NPR1_like_C"/>
    <property type="match status" value="1"/>
</dbReference>
<evidence type="ECO:0000259" key="7">
    <source>
        <dbReference type="PROSITE" id="PS52046"/>
    </source>
</evidence>
<proteinExistence type="inferred from homology"/>
<dbReference type="Proteomes" id="UP001632038">
    <property type="component" value="Unassembled WGS sequence"/>
</dbReference>
<dbReference type="PANTHER" id="PTHR46475:SF9">
    <property type="entry name" value="REGULATORY PROTEIN NPR3-LIKE ISOFORM X1"/>
    <property type="match status" value="1"/>
</dbReference>
<dbReference type="InterPro" id="IPR021094">
    <property type="entry name" value="NPR1/NIM1-like_C"/>
</dbReference>
<feature type="domain" description="C2HC NPR-type" evidence="7">
    <location>
        <begin position="130"/>
        <end position="144"/>
    </location>
</feature>
<dbReference type="InterPro" id="IPR000210">
    <property type="entry name" value="BTB/POZ_dom"/>
</dbReference>
<evidence type="ECO:0000256" key="5">
    <source>
        <dbReference type="PROSITE-ProRule" id="PRU01391"/>
    </source>
</evidence>
<name>A0ABD3BD72_9LAMI</name>
<evidence type="ECO:0000256" key="2">
    <source>
        <dbReference type="ARBA" id="ARBA00022821"/>
    </source>
</evidence>
<dbReference type="Pfam" id="PF13857">
    <property type="entry name" value="Ank_5"/>
    <property type="match status" value="1"/>
</dbReference>
<sequence>MDNGYNDRPSSFSSGSFSTTGYEVGPDFEYSSLITLSSNLENLVIGSEYDYSDAEIEVEGIAVGVYRGILAARSPFFHDVFKNRISIEGSTKPKYVLSELVPHGTVGYEAFLVVLNYLYTGKVKPPPVEVSTCVDESCSHDACVPAIGFAVEMMYASATFQIKELVMVVECCLLNFVDKIFVEEVIPILQVAYHFKLNRLVDHCVQTIARVDVDDVIIEKVFPPELVVDIRSARAKSNYEEIHDSSQVNLMKFLNEKTMTRIRRALDSKDVELVKLLLDESKMSLDDTFTLHYSAAFCCPKTFDEVCSLGNANLNIRNPRGYTVLHIAARKKDPSIVLRVLEHGACVFDLTRDGRTALTIRRRMTRPKDFNEAIKHGKETNMDRLCIEVLEREMQGTPLAGGVSTSSMTVANDLYMRLLLLENRVAMARSLFPVEARLSMHIAQADLTSEFAGLSASEGSYGNFREVDINELPTEQVKRLQQRLQALQKAVEANHRFFPNCSEVLDRMLEDDTLGDMLLEKGSPEEQRIKRTRYLELKEDLMNAFDKDIAENKELSVVLSSTSCSSSLKGNAKVHKGRKRH</sequence>
<evidence type="ECO:0000256" key="1">
    <source>
        <dbReference type="ARBA" id="ARBA00004906"/>
    </source>
</evidence>
<reference evidence="9" key="1">
    <citation type="journal article" date="2024" name="IScience">
        <title>Strigolactones Initiate the Formation of Haustorium-like Structures in Castilleja.</title>
        <authorList>
            <person name="Buerger M."/>
            <person name="Peterson D."/>
            <person name="Chory J."/>
        </authorList>
    </citation>
    <scope>NUCLEOTIDE SEQUENCE [LARGE SCALE GENOMIC DNA]</scope>
</reference>
<comment type="caution">
    <text evidence="8">The sequence shown here is derived from an EMBL/GenBank/DDBJ whole genome shotgun (WGS) entry which is preliminary data.</text>
</comment>
<dbReference type="PROSITE" id="PS52046">
    <property type="entry name" value="ZF_C2HC_NPR"/>
    <property type="match status" value="1"/>
</dbReference>
<dbReference type="PROSITE" id="PS50088">
    <property type="entry name" value="ANK_REPEAT"/>
    <property type="match status" value="1"/>
</dbReference>
<comment type="pathway">
    <text evidence="1">Protein modification; protein ubiquitination.</text>
</comment>
<evidence type="ECO:0000256" key="3">
    <source>
        <dbReference type="ARBA" id="ARBA00044947"/>
    </source>
</evidence>
<keyword evidence="5" id="KW-0863">Zinc-finger</keyword>
<dbReference type="InterPro" id="IPR057250">
    <property type="entry name" value="Znf_C2HC_NPR-type"/>
</dbReference>
<dbReference type="PROSITE" id="PS50097">
    <property type="entry name" value="BTB"/>
    <property type="match status" value="1"/>
</dbReference>
<protein>
    <submittedName>
        <fullName evidence="8">Uncharacterized protein</fullName>
    </submittedName>
</protein>
<keyword evidence="9" id="KW-1185">Reference proteome</keyword>
<dbReference type="Gene3D" id="1.25.40.20">
    <property type="entry name" value="Ankyrin repeat-containing domain"/>
    <property type="match status" value="1"/>
</dbReference>
<dbReference type="Gene3D" id="3.30.710.10">
    <property type="entry name" value="Potassium Channel Kv1.1, Chain A"/>
    <property type="match status" value="1"/>
</dbReference>
<feature type="domain" description="BTB" evidence="6">
    <location>
        <begin position="52"/>
        <end position="127"/>
    </location>
</feature>
<organism evidence="8 9">
    <name type="scientific">Castilleja foliolosa</name>
    <dbReference type="NCBI Taxonomy" id="1961234"/>
    <lineage>
        <taxon>Eukaryota</taxon>
        <taxon>Viridiplantae</taxon>
        <taxon>Streptophyta</taxon>
        <taxon>Embryophyta</taxon>
        <taxon>Tracheophyta</taxon>
        <taxon>Spermatophyta</taxon>
        <taxon>Magnoliopsida</taxon>
        <taxon>eudicotyledons</taxon>
        <taxon>Gunneridae</taxon>
        <taxon>Pentapetalae</taxon>
        <taxon>asterids</taxon>
        <taxon>lamiids</taxon>
        <taxon>Lamiales</taxon>
        <taxon>Orobanchaceae</taxon>
        <taxon>Pedicularideae</taxon>
        <taxon>Castillejinae</taxon>
        <taxon>Castilleja</taxon>
    </lineage>
</organism>
<evidence type="ECO:0000313" key="8">
    <source>
        <dbReference type="EMBL" id="KAL3615328.1"/>
    </source>
</evidence>
<dbReference type="InterPro" id="IPR044292">
    <property type="entry name" value="NPR"/>
</dbReference>
<dbReference type="InterPro" id="IPR002110">
    <property type="entry name" value="Ankyrin_rpt"/>
</dbReference>
<evidence type="ECO:0000256" key="4">
    <source>
        <dbReference type="PROSITE-ProRule" id="PRU00023"/>
    </source>
</evidence>
<keyword evidence="4" id="KW-0040">ANK repeat</keyword>
<dbReference type="SUPFAM" id="SSF48403">
    <property type="entry name" value="Ankyrin repeat"/>
    <property type="match status" value="1"/>
</dbReference>
<dbReference type="SMART" id="SM00248">
    <property type="entry name" value="ANK"/>
    <property type="match status" value="2"/>
</dbReference>